<dbReference type="InterPro" id="IPR006747">
    <property type="entry name" value="DUF599"/>
</dbReference>
<evidence type="ECO:0000256" key="1">
    <source>
        <dbReference type="SAM" id="Phobius"/>
    </source>
</evidence>
<proteinExistence type="predicted"/>
<dbReference type="OrthoDB" id="9806874at2"/>
<protein>
    <submittedName>
        <fullName evidence="2">DUF599 domain-containing protein</fullName>
    </submittedName>
</protein>
<evidence type="ECO:0000313" key="2">
    <source>
        <dbReference type="EMBL" id="TNY33406.1"/>
    </source>
</evidence>
<dbReference type="PANTHER" id="PTHR31168">
    <property type="entry name" value="OS02G0292800 PROTEIN"/>
    <property type="match status" value="1"/>
</dbReference>
<organism evidence="2 3">
    <name type="scientific">Pelagovum pacificum</name>
    <dbReference type="NCBI Taxonomy" id="2588711"/>
    <lineage>
        <taxon>Bacteria</taxon>
        <taxon>Pseudomonadati</taxon>
        <taxon>Pseudomonadota</taxon>
        <taxon>Alphaproteobacteria</taxon>
        <taxon>Rhodobacterales</taxon>
        <taxon>Paracoccaceae</taxon>
        <taxon>Pelagovum</taxon>
    </lineage>
</organism>
<comment type="caution">
    <text evidence="2">The sequence shown here is derived from an EMBL/GenBank/DDBJ whole genome shotgun (WGS) entry which is preliminary data.</text>
</comment>
<keyword evidence="3" id="KW-1185">Reference proteome</keyword>
<evidence type="ECO:0000313" key="3">
    <source>
        <dbReference type="Proteomes" id="UP000314011"/>
    </source>
</evidence>
<sequence length="233" mass="26088">MSWGEVLSLLSVWDLGALAFLFVSAMLIGWHIEHPPKRRVSVTKLMAQYRRDWLVAFAARDVRIFDSQILATLRQGTSFFASTCILAIGGVLALVGNTDPLTGIAEELTAEHRSQFFWQIKLLVVVLFLTAAFLRFVWANRVFGYCAVVMASVANLGEDHEVGEDAMDRARRAGELNIRAAVNFNRGLRAMYFALGSLAWILGPIPLIIATCVTLWVVWSREFASIPRDILMR</sequence>
<dbReference type="PANTHER" id="PTHR31168:SF1">
    <property type="entry name" value="DUF599 FAMILY PROTEIN"/>
    <property type="match status" value="1"/>
</dbReference>
<accession>A0A5C5GJ10</accession>
<feature type="transmembrane region" description="Helical" evidence="1">
    <location>
        <begin position="192"/>
        <end position="219"/>
    </location>
</feature>
<feature type="transmembrane region" description="Helical" evidence="1">
    <location>
        <begin position="6"/>
        <end position="30"/>
    </location>
</feature>
<feature type="transmembrane region" description="Helical" evidence="1">
    <location>
        <begin position="77"/>
        <end position="96"/>
    </location>
</feature>
<dbReference type="Proteomes" id="UP000314011">
    <property type="component" value="Unassembled WGS sequence"/>
</dbReference>
<dbReference type="RefSeq" id="WP_140194090.1">
    <property type="nucleotide sequence ID" value="NZ_CP065915.1"/>
</dbReference>
<gene>
    <name evidence="2" type="ORF">FHY64_09070</name>
</gene>
<dbReference type="AlphaFoldDB" id="A0A5C5GJ10"/>
<dbReference type="EMBL" id="VFFF01000001">
    <property type="protein sequence ID" value="TNY33406.1"/>
    <property type="molecule type" value="Genomic_DNA"/>
</dbReference>
<dbReference type="Pfam" id="PF04654">
    <property type="entry name" value="DUF599"/>
    <property type="match status" value="1"/>
</dbReference>
<name>A0A5C5GJ10_9RHOB</name>
<keyword evidence="1" id="KW-1133">Transmembrane helix</keyword>
<reference evidence="2 3" key="1">
    <citation type="submission" date="2019-06" db="EMBL/GenBank/DDBJ databases">
        <title>Genome of new Rhodobacteraceae sp. SM1903.</title>
        <authorList>
            <person name="Ren X."/>
        </authorList>
    </citation>
    <scope>NUCLEOTIDE SEQUENCE [LARGE SCALE GENOMIC DNA]</scope>
    <source>
        <strain evidence="2 3">SM1903</strain>
    </source>
</reference>
<keyword evidence="1" id="KW-0812">Transmembrane</keyword>
<keyword evidence="1" id="KW-0472">Membrane</keyword>
<feature type="transmembrane region" description="Helical" evidence="1">
    <location>
        <begin position="116"/>
        <end position="138"/>
    </location>
</feature>